<gene>
    <name evidence="2" type="ORF">g.51600</name>
</gene>
<protein>
    <submittedName>
        <fullName evidence="2">Uncharacterized protein</fullName>
    </submittedName>
</protein>
<evidence type="ECO:0000256" key="1">
    <source>
        <dbReference type="SAM" id="MobiDB-lite"/>
    </source>
</evidence>
<feature type="non-terminal residue" evidence="2">
    <location>
        <position position="1"/>
    </location>
</feature>
<sequence>RQGLGAMGRTATRGVQWAKRPGRHVACRGGRGRARSRPRACGGQGHANRACPCTSCNQACKWCADPPGSPVCPWHWRLPPSMGPLFNPSPPPPKNSIRPAAACDLAVLRHDCGRGAVPQAAGRATRPAARCALQLHRAAQRARRGGRGHGAAGRELAVAHLWRLGGPARAAARTPCAPHQRPDPRHGPAGHRVAGAGRLARVRGPGRAARGRRGGRGRARPGHPQLPAGLPDDAQPGPAAAAPGRSDPGRRRRRRRGRPAADGAAGRRVQHLHGRGGRHTHTHLPAHAVPGLRGAAGGGERGEAHLPFLQGGHRWAGGGAGAQGRGCARACAPGAGPAGDRLRRAAGPQCREVVVTESAVPEAGGRRHQDQPPCLSGTLRLCGSCNHAVDPSCLACTNLVAGGSRAHACYAQKPCILFYFAVL</sequence>
<name>A0A1D1ZSM3_AUXPR</name>
<evidence type="ECO:0000313" key="2">
    <source>
        <dbReference type="EMBL" id="JAT69956.1"/>
    </source>
</evidence>
<dbReference type="EMBL" id="GDKF01008666">
    <property type="protein sequence ID" value="JAT69956.1"/>
    <property type="molecule type" value="Transcribed_RNA"/>
</dbReference>
<reference evidence="2" key="1">
    <citation type="submission" date="2015-08" db="EMBL/GenBank/DDBJ databases">
        <authorList>
            <person name="Babu N.S."/>
            <person name="Beckwith C.J."/>
            <person name="Beseler K.G."/>
            <person name="Brison A."/>
            <person name="Carone J.V."/>
            <person name="Caskin T.P."/>
            <person name="Diamond M."/>
            <person name="Durham M.E."/>
            <person name="Foxe J.M."/>
            <person name="Go M."/>
            <person name="Henderson B.A."/>
            <person name="Jones I.B."/>
            <person name="McGettigan J.A."/>
            <person name="Micheletti S.J."/>
            <person name="Nasrallah M.E."/>
            <person name="Ortiz D."/>
            <person name="Piller C.R."/>
            <person name="Privatt S.R."/>
            <person name="Schneider S.L."/>
            <person name="Sharp S."/>
            <person name="Smith T.C."/>
            <person name="Stanton J.D."/>
            <person name="Ullery H.E."/>
            <person name="Wilson R.J."/>
            <person name="Serrano M.G."/>
            <person name="Buck G."/>
            <person name="Lee V."/>
            <person name="Wang Y."/>
            <person name="Carvalho R."/>
            <person name="Voegtly L."/>
            <person name="Shi R."/>
            <person name="Duckworth R."/>
            <person name="Johnson A."/>
            <person name="Loviza R."/>
            <person name="Walstead R."/>
            <person name="Shah Z."/>
            <person name="Kiflezghi M."/>
            <person name="Wade K."/>
            <person name="Ball S.L."/>
            <person name="Bradley K.W."/>
            <person name="Asai D.J."/>
            <person name="Bowman C.A."/>
            <person name="Russell D.A."/>
            <person name="Pope W.H."/>
            <person name="Jacobs-Sera D."/>
            <person name="Hendrix R.W."/>
            <person name="Hatfull G.F."/>
        </authorList>
    </citation>
    <scope>NUCLEOTIDE SEQUENCE</scope>
</reference>
<feature type="compositionally biased region" description="Basic residues" evidence="1">
    <location>
        <begin position="209"/>
        <end position="221"/>
    </location>
</feature>
<proteinExistence type="predicted"/>
<feature type="region of interest" description="Disordered" evidence="1">
    <location>
        <begin position="170"/>
        <end position="310"/>
    </location>
</feature>
<feature type="compositionally biased region" description="Low complexity" evidence="1">
    <location>
        <begin position="190"/>
        <end position="208"/>
    </location>
</feature>
<feature type="compositionally biased region" description="Low complexity" evidence="1">
    <location>
        <begin position="227"/>
        <end position="246"/>
    </location>
</feature>
<organism evidence="2">
    <name type="scientific">Auxenochlorella protothecoides</name>
    <name type="common">Green microalga</name>
    <name type="synonym">Chlorella protothecoides</name>
    <dbReference type="NCBI Taxonomy" id="3075"/>
    <lineage>
        <taxon>Eukaryota</taxon>
        <taxon>Viridiplantae</taxon>
        <taxon>Chlorophyta</taxon>
        <taxon>core chlorophytes</taxon>
        <taxon>Trebouxiophyceae</taxon>
        <taxon>Chlorellales</taxon>
        <taxon>Chlorellaceae</taxon>
        <taxon>Auxenochlorella</taxon>
    </lineage>
</organism>
<feature type="compositionally biased region" description="Basic residues" evidence="1">
    <location>
        <begin position="268"/>
        <end position="284"/>
    </location>
</feature>
<dbReference type="AlphaFoldDB" id="A0A1D1ZSM3"/>
<accession>A0A1D1ZSM3</accession>